<sequence length="71" mass="8219">MIPKRRSCYHERVLAVTATVIVEITGKENSSLKKKSLKLDILRKVSKIMHENFDKRLELLLEGLALTRRSL</sequence>
<protein>
    <submittedName>
        <fullName evidence="1">Putative cytosolic protein</fullName>
    </submittedName>
</protein>
<dbReference type="AlphaFoldDB" id="G4NNK7"/>
<reference evidence="1 2" key="1">
    <citation type="journal article" date="2011" name="J. Exp. Med.">
        <title>A live-attenuated chlamydial vaccine protects against trachoma in nonhuman primates.</title>
        <authorList>
            <person name="Kari L."/>
            <person name="Whitmire W.M."/>
            <person name="Olivares-Zavaleta N."/>
            <person name="Goheen M.M."/>
            <person name="Taylor L.D."/>
            <person name="Carlson J.H."/>
            <person name="Sturdevant G.L."/>
            <person name="Lu C."/>
            <person name="Bakios L.E."/>
            <person name="Randall L.B."/>
            <person name="Parnell M.J."/>
            <person name="Zhong G."/>
            <person name="Caldwell H.D."/>
        </authorList>
    </citation>
    <scope>NUCLEOTIDE SEQUENCE [LARGE SCALE GENOMIC DNA]</scope>
    <source>
        <strain evidence="1 2">A2497</strain>
    </source>
</reference>
<dbReference type="KEGG" id="cra:CTO_0977"/>
<organism evidence="1 2">
    <name type="scientific">Chlamydia trachomatis serovar A (strain A2497)</name>
    <dbReference type="NCBI Taxonomy" id="580047"/>
    <lineage>
        <taxon>Bacteria</taxon>
        <taxon>Pseudomonadati</taxon>
        <taxon>Chlamydiota</taxon>
        <taxon>Chlamydiia</taxon>
        <taxon>Chlamydiales</taxon>
        <taxon>Chlamydiaceae</taxon>
        <taxon>Chlamydia/Chlamydophila group</taxon>
        <taxon>Chlamydia</taxon>
    </lineage>
</organism>
<evidence type="ECO:0000313" key="1">
    <source>
        <dbReference type="EMBL" id="AEP35320.1"/>
    </source>
</evidence>
<name>G4NNK7_CHLT4</name>
<evidence type="ECO:0000313" key="2">
    <source>
        <dbReference type="Proteomes" id="UP000009287"/>
    </source>
</evidence>
<dbReference type="EMBL" id="CP002401">
    <property type="protein sequence ID" value="AEP35320.1"/>
    <property type="molecule type" value="Genomic_DNA"/>
</dbReference>
<gene>
    <name evidence="1" type="ordered locus">CTO_0977</name>
</gene>
<dbReference type="Proteomes" id="UP000009287">
    <property type="component" value="Chromosome"/>
</dbReference>
<proteinExistence type="predicted"/>
<dbReference type="PATRIC" id="fig|580047.4.peg.508"/>
<accession>G4NNK7</accession>